<keyword evidence="1" id="KW-1133">Transmembrane helix</keyword>
<dbReference type="EMBL" id="NMUL01000028">
    <property type="protein sequence ID" value="OXM64515.1"/>
    <property type="molecule type" value="Genomic_DNA"/>
</dbReference>
<keyword evidence="1" id="KW-0472">Membrane</keyword>
<organism evidence="2 3">
    <name type="scientific">Amycolatopsis vastitatis</name>
    <dbReference type="NCBI Taxonomy" id="1905142"/>
    <lineage>
        <taxon>Bacteria</taxon>
        <taxon>Bacillati</taxon>
        <taxon>Actinomycetota</taxon>
        <taxon>Actinomycetes</taxon>
        <taxon>Pseudonocardiales</taxon>
        <taxon>Pseudonocardiaceae</taxon>
        <taxon>Amycolatopsis</taxon>
    </lineage>
</organism>
<dbReference type="AlphaFoldDB" id="A0A229SZP0"/>
<keyword evidence="3" id="KW-1185">Reference proteome</keyword>
<evidence type="ECO:0008006" key="4">
    <source>
        <dbReference type="Google" id="ProtNLM"/>
    </source>
</evidence>
<name>A0A229SZP0_9PSEU</name>
<comment type="caution">
    <text evidence="2">The sequence shown here is derived from an EMBL/GenBank/DDBJ whole genome shotgun (WGS) entry which is preliminary data.</text>
</comment>
<reference evidence="3" key="1">
    <citation type="submission" date="2017-07" db="EMBL/GenBank/DDBJ databases">
        <title>Comparative genome mining reveals phylogenetic distribution patterns of secondary metabolites in Amycolatopsis.</title>
        <authorList>
            <person name="Adamek M."/>
            <person name="Alanjary M."/>
            <person name="Sales-Ortells H."/>
            <person name="Goodfellow M."/>
            <person name="Bull A.T."/>
            <person name="Kalinowski J."/>
            <person name="Ziemert N."/>
        </authorList>
    </citation>
    <scope>NUCLEOTIDE SEQUENCE [LARGE SCALE GENOMIC DNA]</scope>
    <source>
        <strain evidence="3">H5</strain>
    </source>
</reference>
<feature type="transmembrane region" description="Helical" evidence="1">
    <location>
        <begin position="210"/>
        <end position="231"/>
    </location>
</feature>
<dbReference type="RefSeq" id="WP_093950283.1">
    <property type="nucleotide sequence ID" value="NZ_NMUL01000028.1"/>
</dbReference>
<protein>
    <recommendedName>
        <fullName evidence="4">DUF4239 domain-containing protein</fullName>
    </recommendedName>
</protein>
<sequence>MNIFVAGGLWVAGAALAGGGIAYLVRRLGGGGDGEGRPANNDAAGQVFTIVGGLHAVLVAFVLISLYDSVSAASQDARTEADSLVAATWAADALPAETKDRVHQLAVAYARTVEDQEWPRLADGGEVPATGWRQLDQMRQAVAAAPTDGDWQIDRKTEASNQLWAVYQARQQRLADSGDGGVGAVVWFALILGSLITAILLPNLFGGTRLAAHVIIVSTLAGTITLLLFAIHELQNPFSGGAKVPPEAFTSALERLA</sequence>
<evidence type="ECO:0000313" key="2">
    <source>
        <dbReference type="EMBL" id="OXM64515.1"/>
    </source>
</evidence>
<dbReference type="OrthoDB" id="3427059at2"/>
<accession>A0A229SZP0</accession>
<keyword evidence="1" id="KW-0812">Transmembrane</keyword>
<dbReference type="Proteomes" id="UP000215199">
    <property type="component" value="Unassembled WGS sequence"/>
</dbReference>
<feature type="transmembrane region" description="Helical" evidence="1">
    <location>
        <begin position="180"/>
        <end position="204"/>
    </location>
</feature>
<dbReference type="InterPro" id="IPR025333">
    <property type="entry name" value="DUF4239"/>
</dbReference>
<evidence type="ECO:0000256" key="1">
    <source>
        <dbReference type="SAM" id="Phobius"/>
    </source>
</evidence>
<dbReference type="Pfam" id="PF14023">
    <property type="entry name" value="Bestrophin-like"/>
    <property type="match status" value="1"/>
</dbReference>
<gene>
    <name evidence="2" type="ORF">CF165_26505</name>
</gene>
<evidence type="ECO:0000313" key="3">
    <source>
        <dbReference type="Proteomes" id="UP000215199"/>
    </source>
</evidence>
<feature type="transmembrane region" description="Helical" evidence="1">
    <location>
        <begin position="43"/>
        <end position="67"/>
    </location>
</feature>
<proteinExistence type="predicted"/>